<evidence type="ECO:0000256" key="2">
    <source>
        <dbReference type="SAM" id="MobiDB-lite"/>
    </source>
</evidence>
<dbReference type="InterPro" id="IPR001119">
    <property type="entry name" value="SLH_dom"/>
</dbReference>
<evidence type="ECO:0000256" key="1">
    <source>
        <dbReference type="SAM" id="Coils"/>
    </source>
</evidence>
<keyword evidence="3" id="KW-1133">Transmembrane helix</keyword>
<feature type="compositionally biased region" description="Polar residues" evidence="2">
    <location>
        <begin position="386"/>
        <end position="406"/>
    </location>
</feature>
<feature type="compositionally biased region" description="Polar residues" evidence="2">
    <location>
        <begin position="131"/>
        <end position="141"/>
    </location>
</feature>
<keyword evidence="6" id="KW-1185">Reference proteome</keyword>
<keyword evidence="3" id="KW-0812">Transmembrane</keyword>
<keyword evidence="3" id="KW-0472">Membrane</keyword>
<feature type="transmembrane region" description="Helical" evidence="3">
    <location>
        <begin position="91"/>
        <end position="115"/>
    </location>
</feature>
<feature type="domain" description="SLH" evidence="4">
    <location>
        <begin position="604"/>
        <end position="672"/>
    </location>
</feature>
<sequence length="977" mass="106483">MASLLTTSPNSFQLRLGFKLRKSSLVFIRTHVRTVDRRIRSFSAAGSAGSEGDGTERRNSGNSWTNSDSSNDALSGWFSEDSGDSQKKRGFGGIVGAGVAVVLLAAGIAFASLSLSKRNTSGLKKQMEPLTAQQEQSLASDEQNDKDEQIGNEGNIVVLDEGSLLNDCNPESKTSIDADHFSSPEITEATSESVPGNNINAGASLIQNDEYTSNGVDAINNAFSQEDLKVRSDDISVASNTSPSSPKMLESDIVDGSSDASSFKGSDGFHTAGTPESTIELEENLFMVNLTNPSFSDANSTNLDTDHEEGISGSRKIENSNLPLDSSSSSIAQIPSEPLAFDSPVSLHPDVIVETQVVSSTKEDFHLSITRQVQTESISLAQEAHTLSENGSSGTTSMSALANPNANEPDRNGDSEIDKSRSLFEWPICEKAFSSAGIPAPSLLSVALQVPPGKVLVPSVIDPVQGQAFAALQVLKVIEADVQPSDLCTRREYARWLVTASSALSRNTVSKVYPAMYIENVTELAFDDITPEDPDFAVIQGLAEAGLIASKLSRRDILSSLDEEQNSFFFSPESPLSRQDLVSWKMALDERQLPEVDRKILYQRSGFIDIDKINPDAWPALVADLSAGDQGIIPLAFGYTRLFQPDKPVTKAQAAIALATGEAADIVSEEFTRIEAESMAETVVAAHSALVAQVEKDVNASFEKELAMEREKIDAVEKLAEEARQELEMLRAEREEENNALMKGRAAVEMEMEVLSRLRHEVEEQLQSLMGNKMEISFEREKINKLRKETESEHQTIARLQYELEVERKALSMARAWAEDEAKRAREQAKALEEARDRWERHGIKVVVDDDLREDTSIGVTWLTAGKQSVNETVSRAENLVDKLKAMAIEVRGNARTVIEKIIQKIVHLISVLKEWASEVAGRARELQDAAILKASGSVQELQQSAAGFSLTLKEGARRIAGDCKEGVGKITHKFKT</sequence>
<accession>A0A835CX84</accession>
<name>A0A835CX84_TETSI</name>
<feature type="region of interest" description="Disordered" evidence="2">
    <location>
        <begin position="304"/>
        <end position="330"/>
    </location>
</feature>
<feature type="compositionally biased region" description="Polar residues" evidence="2">
    <location>
        <begin position="60"/>
        <end position="70"/>
    </location>
</feature>
<feature type="compositionally biased region" description="Basic and acidic residues" evidence="2">
    <location>
        <begin position="408"/>
        <end position="417"/>
    </location>
</feature>
<feature type="region of interest" description="Disordered" evidence="2">
    <location>
        <begin position="124"/>
        <end position="148"/>
    </location>
</feature>
<dbReference type="Proteomes" id="UP000655225">
    <property type="component" value="Unassembled WGS sequence"/>
</dbReference>
<feature type="region of interest" description="Disordered" evidence="2">
    <location>
        <begin position="236"/>
        <end position="274"/>
    </location>
</feature>
<organism evidence="5 6">
    <name type="scientific">Tetracentron sinense</name>
    <name type="common">Spur-leaf</name>
    <dbReference type="NCBI Taxonomy" id="13715"/>
    <lineage>
        <taxon>Eukaryota</taxon>
        <taxon>Viridiplantae</taxon>
        <taxon>Streptophyta</taxon>
        <taxon>Embryophyta</taxon>
        <taxon>Tracheophyta</taxon>
        <taxon>Spermatophyta</taxon>
        <taxon>Magnoliopsida</taxon>
        <taxon>Trochodendrales</taxon>
        <taxon>Trochodendraceae</taxon>
        <taxon>Tetracentron</taxon>
    </lineage>
</organism>
<dbReference type="AlphaFoldDB" id="A0A835CX84"/>
<keyword evidence="1" id="KW-0175">Coiled coil</keyword>
<dbReference type="EMBL" id="JABCRI010000994">
    <property type="protein sequence ID" value="KAF8365133.1"/>
    <property type="molecule type" value="Genomic_DNA"/>
</dbReference>
<proteinExistence type="predicted"/>
<feature type="coiled-coil region" evidence="1">
    <location>
        <begin position="699"/>
        <end position="772"/>
    </location>
</feature>
<evidence type="ECO:0000256" key="3">
    <source>
        <dbReference type="SAM" id="Phobius"/>
    </source>
</evidence>
<comment type="caution">
    <text evidence="5">The sequence shown here is derived from an EMBL/GenBank/DDBJ whole genome shotgun (WGS) entry which is preliminary data.</text>
</comment>
<dbReference type="PROSITE" id="PS51272">
    <property type="entry name" value="SLH"/>
    <property type="match status" value="1"/>
</dbReference>
<feature type="region of interest" description="Disordered" evidence="2">
    <location>
        <begin position="44"/>
        <end position="70"/>
    </location>
</feature>
<feature type="region of interest" description="Disordered" evidence="2">
    <location>
        <begin position="386"/>
        <end position="417"/>
    </location>
</feature>
<gene>
    <name evidence="5" type="ORF">HHK36_032876</name>
</gene>
<protein>
    <recommendedName>
        <fullName evidence="4">SLH domain-containing protein</fullName>
    </recommendedName>
</protein>
<evidence type="ECO:0000313" key="6">
    <source>
        <dbReference type="Proteomes" id="UP000655225"/>
    </source>
</evidence>
<evidence type="ECO:0000259" key="4">
    <source>
        <dbReference type="PROSITE" id="PS51272"/>
    </source>
</evidence>
<dbReference type="OrthoDB" id="2020668at2759"/>
<dbReference type="PANTHER" id="PTHR33740:SF3">
    <property type="entry name" value="GPI-ANCHORED ADHESIN-LIKE PROTEIN"/>
    <property type="match status" value="1"/>
</dbReference>
<evidence type="ECO:0000313" key="5">
    <source>
        <dbReference type="EMBL" id="KAF8365133.1"/>
    </source>
</evidence>
<dbReference type="OMA" id="RSWIMVL"/>
<reference evidence="5 6" key="1">
    <citation type="submission" date="2020-04" db="EMBL/GenBank/DDBJ databases">
        <title>Plant Genome Project.</title>
        <authorList>
            <person name="Zhang R.-G."/>
        </authorList>
    </citation>
    <scope>NUCLEOTIDE SEQUENCE [LARGE SCALE GENOMIC DNA]</scope>
    <source>
        <strain evidence="5">YNK0</strain>
        <tissue evidence="5">Leaf</tissue>
    </source>
</reference>
<feature type="compositionally biased region" description="Basic and acidic residues" evidence="2">
    <location>
        <begin position="304"/>
        <end position="318"/>
    </location>
</feature>
<feature type="coiled-coil region" evidence="1">
    <location>
        <begin position="815"/>
        <end position="842"/>
    </location>
</feature>
<dbReference type="PANTHER" id="PTHR33740">
    <property type="entry name" value="GPI-ANCHORED ADHESIN-LIKE PROTEIN"/>
    <property type="match status" value="1"/>
</dbReference>